<reference evidence="2 3" key="1">
    <citation type="submission" date="2020-04" db="EMBL/GenBank/DDBJ databases">
        <title>Rhodospirillaceae bacterium KN72 isolated from deep sea.</title>
        <authorList>
            <person name="Zhang D.-C."/>
        </authorList>
    </citation>
    <scope>NUCLEOTIDE SEQUENCE [LARGE SCALE GENOMIC DNA]</scope>
    <source>
        <strain evidence="2 3">KN72</strain>
    </source>
</reference>
<keyword evidence="1" id="KW-0175">Coiled coil</keyword>
<accession>A0A7Y0DYW2</accession>
<evidence type="ECO:0000313" key="2">
    <source>
        <dbReference type="EMBL" id="NMM44113.1"/>
    </source>
</evidence>
<name>A0A7Y0DYW2_9PROT</name>
<proteinExistence type="predicted"/>
<organism evidence="2 3">
    <name type="scientific">Pacificispira spongiicola</name>
    <dbReference type="NCBI Taxonomy" id="2729598"/>
    <lineage>
        <taxon>Bacteria</taxon>
        <taxon>Pseudomonadati</taxon>
        <taxon>Pseudomonadota</taxon>
        <taxon>Alphaproteobacteria</taxon>
        <taxon>Rhodospirillales</taxon>
        <taxon>Rhodospirillaceae</taxon>
        <taxon>Pacificispira</taxon>
    </lineage>
</organism>
<dbReference type="AlphaFoldDB" id="A0A7Y0DYW2"/>
<dbReference type="EMBL" id="JABBNT010000002">
    <property type="protein sequence ID" value="NMM44113.1"/>
    <property type="molecule type" value="Genomic_DNA"/>
</dbReference>
<evidence type="ECO:0000256" key="1">
    <source>
        <dbReference type="SAM" id="Coils"/>
    </source>
</evidence>
<evidence type="ECO:0000313" key="3">
    <source>
        <dbReference type="Proteomes" id="UP000539372"/>
    </source>
</evidence>
<feature type="coiled-coil region" evidence="1">
    <location>
        <begin position="60"/>
        <end position="184"/>
    </location>
</feature>
<dbReference type="RefSeq" id="WP_169624417.1">
    <property type="nucleotide sequence ID" value="NZ_JABBNT010000002.1"/>
</dbReference>
<keyword evidence="3" id="KW-1185">Reference proteome</keyword>
<protein>
    <submittedName>
        <fullName evidence="2">Uncharacterized protein</fullName>
    </submittedName>
</protein>
<comment type="caution">
    <text evidence="2">The sequence shown here is derived from an EMBL/GenBank/DDBJ whole genome shotgun (WGS) entry which is preliminary data.</text>
</comment>
<gene>
    <name evidence="2" type="ORF">HH303_06470</name>
</gene>
<dbReference type="Proteomes" id="UP000539372">
    <property type="component" value="Unassembled WGS sequence"/>
</dbReference>
<sequence>MLTVVMPHDRIFPWIISPISLDLRVERALQFDALTADLNQKIESLRFEVDEFSDRNELLVSELQLNKNRLEEAAVRLSQAEASLNEKKQAYDALVAKHAAEVNELRNSTHSNDELKELQHELNAALLQSKASRGEVEALQLKIREKDGVISNLENKVIVMREELEAAQKQVLEVESENNYLKENVFRKGSDSDKIERISEQLGAFEIVGYTKIVIPNQKIAYFDIGDNIVQISVTDISFYSGYCYFDAVDYFTGDNLTSYSTRHSVGFSFFYKEKRFTLFSLTGNSCTFSVSDI</sequence>